<proteinExistence type="inferred from homology"/>
<dbReference type="Proteomes" id="UP000216429">
    <property type="component" value="Unassembled WGS sequence"/>
</dbReference>
<protein>
    <submittedName>
        <fullName evidence="9">5,10-methylene tetrahydromethanopterin reductase</fullName>
    </submittedName>
</protein>
<feature type="binding site" evidence="6">
    <location>
        <position position="104"/>
    </location>
    <ligand>
        <name>FMN</name>
        <dbReference type="ChEBI" id="CHEBI:58210"/>
    </ligand>
</feature>
<comment type="caution">
    <text evidence="9">The sequence shown here is derived from an EMBL/GenBank/DDBJ whole genome shotgun (WGS) entry which is preliminary data.</text>
</comment>
<evidence type="ECO:0000313" key="9">
    <source>
        <dbReference type="EMBL" id="OZI71935.1"/>
    </source>
</evidence>
<feature type="binding site" evidence="6">
    <location>
        <position position="154"/>
    </location>
    <ligand>
        <name>FMN</name>
        <dbReference type="ChEBI" id="CHEBI:58210"/>
    </ligand>
</feature>
<dbReference type="GO" id="GO:0004497">
    <property type="term" value="F:monooxygenase activity"/>
    <property type="evidence" value="ECO:0007669"/>
    <property type="project" value="UniProtKB-KW"/>
</dbReference>
<feature type="domain" description="Luciferase-like" evidence="8">
    <location>
        <begin position="11"/>
        <end position="386"/>
    </location>
</feature>
<keyword evidence="2 6" id="KW-0288">FMN</keyword>
<evidence type="ECO:0000256" key="1">
    <source>
        <dbReference type="ARBA" id="ARBA00022630"/>
    </source>
</evidence>
<keyword evidence="1 6" id="KW-0285">Flavoprotein</keyword>
<organism evidence="9 10">
    <name type="scientific">Bordetella genomosp. 12</name>
    <dbReference type="NCBI Taxonomy" id="463035"/>
    <lineage>
        <taxon>Bacteria</taxon>
        <taxon>Pseudomonadati</taxon>
        <taxon>Pseudomonadota</taxon>
        <taxon>Betaproteobacteria</taxon>
        <taxon>Burkholderiales</taxon>
        <taxon>Alcaligenaceae</taxon>
        <taxon>Bordetella</taxon>
    </lineage>
</organism>
<evidence type="ECO:0000259" key="8">
    <source>
        <dbReference type="Pfam" id="PF00296"/>
    </source>
</evidence>
<dbReference type="InterPro" id="IPR016215">
    <property type="entry name" value="NTA_MOA"/>
</dbReference>
<feature type="binding site" evidence="6">
    <location>
        <position position="230"/>
    </location>
    <ligand>
        <name>FMN</name>
        <dbReference type="ChEBI" id="CHEBI:58210"/>
    </ligand>
</feature>
<keyword evidence="10" id="KW-1185">Reference proteome</keyword>
<dbReference type="EMBL" id="NEVU01000003">
    <property type="protein sequence ID" value="OZI71935.1"/>
    <property type="molecule type" value="Genomic_DNA"/>
</dbReference>
<evidence type="ECO:0000313" key="10">
    <source>
        <dbReference type="Proteomes" id="UP000216429"/>
    </source>
</evidence>
<evidence type="ECO:0000256" key="6">
    <source>
        <dbReference type="PIRSR" id="PIRSR000337-1"/>
    </source>
</evidence>
<dbReference type="GO" id="GO:0016705">
    <property type="term" value="F:oxidoreductase activity, acting on paired donors, with incorporation or reduction of molecular oxygen"/>
    <property type="evidence" value="ECO:0007669"/>
    <property type="project" value="InterPro"/>
</dbReference>
<accession>A0A261VD50</accession>
<dbReference type="AlphaFoldDB" id="A0A261VD50"/>
<dbReference type="InterPro" id="IPR051260">
    <property type="entry name" value="Diverse_substr_monoxygenases"/>
</dbReference>
<feature type="binding site" evidence="6">
    <location>
        <position position="58"/>
    </location>
    <ligand>
        <name>FMN</name>
        <dbReference type="ChEBI" id="CHEBI:58210"/>
    </ligand>
</feature>
<feature type="region of interest" description="Disordered" evidence="7">
    <location>
        <begin position="438"/>
        <end position="468"/>
    </location>
</feature>
<evidence type="ECO:0000256" key="7">
    <source>
        <dbReference type="SAM" id="MobiDB-lite"/>
    </source>
</evidence>
<gene>
    <name evidence="9" type="ORF">CAL22_19325</name>
</gene>
<evidence type="ECO:0000256" key="3">
    <source>
        <dbReference type="ARBA" id="ARBA00023002"/>
    </source>
</evidence>
<evidence type="ECO:0000256" key="4">
    <source>
        <dbReference type="ARBA" id="ARBA00023033"/>
    </source>
</evidence>
<evidence type="ECO:0000256" key="2">
    <source>
        <dbReference type="ARBA" id="ARBA00022643"/>
    </source>
</evidence>
<evidence type="ECO:0000256" key="5">
    <source>
        <dbReference type="ARBA" id="ARBA00033748"/>
    </source>
</evidence>
<keyword evidence="3" id="KW-0560">Oxidoreductase</keyword>
<dbReference type="Gene3D" id="3.20.20.30">
    <property type="entry name" value="Luciferase-like domain"/>
    <property type="match status" value="1"/>
</dbReference>
<feature type="binding site" evidence="6">
    <location>
        <position position="158"/>
    </location>
    <ligand>
        <name>FMN</name>
        <dbReference type="ChEBI" id="CHEBI:58210"/>
    </ligand>
</feature>
<dbReference type="PANTHER" id="PTHR30011:SF16">
    <property type="entry name" value="C2H2 FINGER DOMAIN TRANSCRIPTION FACTOR (EUROFUNG)-RELATED"/>
    <property type="match status" value="1"/>
</dbReference>
<dbReference type="PIRSF" id="PIRSF000337">
    <property type="entry name" value="NTA_MOA"/>
    <property type="match status" value="1"/>
</dbReference>
<dbReference type="Pfam" id="PF00296">
    <property type="entry name" value="Bac_luciferase"/>
    <property type="match status" value="1"/>
</dbReference>
<comment type="similarity">
    <text evidence="5">Belongs to the NtaA/SnaA/DszA monooxygenase family.</text>
</comment>
<sequence>MPKEIRLNAFLTFAPTHLSPGLWAHPQDRSLNYNTLSFWTDLARTAERGGYDALFFADGISQYDVYGGSNAAGVRLGLQFPRLDPLLLVPAMAQATEHLGFAVTSSTSYEPPYLFARRMSTLDHLTQGRVGWNIVTSFGDSGARALGQAAARPHDERYDVADEYLDVVYRLWEQSWEDGAARRDRQTRVFADPSRVHEIQHRGRYFEMQATHYSEPSPQRTPVLYQAGTSRRGKDFAARHAEAVFLSTPTAAIARRDVHDIRQRAIALGRAPEAVQFFSLATVVVAPTSAQAQDKWRELQQHVSLEGALALFSRWIGVDLSKYHPDDPLRYLQSEGMQSTMEGFTLADPDRVWTIGELAVHNAIGGKGPVFVGSAAEVADALQAWIAESDVDGFNLSHALLPGTHEDFVTLVVPELQRRGVYKTAYRPGTLREKLYGQGPLLDTPHPAAGHRAQAAGTASPAHAHAAS</sequence>
<dbReference type="NCBIfam" id="TIGR03860">
    <property type="entry name" value="FMN_nitrolo"/>
    <property type="match status" value="1"/>
</dbReference>
<dbReference type="SUPFAM" id="SSF51679">
    <property type="entry name" value="Bacterial luciferase-like"/>
    <property type="match status" value="1"/>
</dbReference>
<dbReference type="RefSeq" id="WP_094815942.1">
    <property type="nucleotide sequence ID" value="NZ_NEVU01000003.1"/>
</dbReference>
<dbReference type="InterPro" id="IPR036661">
    <property type="entry name" value="Luciferase-like_sf"/>
</dbReference>
<dbReference type="OrthoDB" id="4505903at2"/>
<feature type="compositionally biased region" description="Low complexity" evidence="7">
    <location>
        <begin position="445"/>
        <end position="468"/>
    </location>
</feature>
<dbReference type="PANTHER" id="PTHR30011">
    <property type="entry name" value="ALKANESULFONATE MONOOXYGENASE-RELATED"/>
    <property type="match status" value="1"/>
</dbReference>
<name>A0A261VD50_9BORD</name>
<dbReference type="InterPro" id="IPR011251">
    <property type="entry name" value="Luciferase-like_dom"/>
</dbReference>
<reference evidence="10" key="1">
    <citation type="submission" date="2017-05" db="EMBL/GenBank/DDBJ databases">
        <title>Complete and WGS of Bordetella genogroups.</title>
        <authorList>
            <person name="Spilker T."/>
            <person name="Lipuma J."/>
        </authorList>
    </citation>
    <scope>NUCLEOTIDE SEQUENCE [LARGE SCALE GENOMIC DNA]</scope>
    <source>
        <strain evidence="10">AU6712</strain>
    </source>
</reference>
<keyword evidence="4" id="KW-0503">Monooxygenase</keyword>